<dbReference type="Gene3D" id="3.40.50.1820">
    <property type="entry name" value="alpha/beta hydrolase"/>
    <property type="match status" value="1"/>
</dbReference>
<evidence type="ECO:0000259" key="1">
    <source>
        <dbReference type="Pfam" id="PF12697"/>
    </source>
</evidence>
<dbReference type="Proteomes" id="UP000249061">
    <property type="component" value="Unassembled WGS sequence"/>
</dbReference>
<reference evidence="2 3" key="1">
    <citation type="submission" date="2017-08" db="EMBL/GenBank/DDBJ databases">
        <title>Infants hospitalized years apart are colonized by the same room-sourced microbial strains.</title>
        <authorList>
            <person name="Brooks B."/>
            <person name="Olm M.R."/>
            <person name="Firek B.A."/>
            <person name="Baker R."/>
            <person name="Thomas B.C."/>
            <person name="Morowitz M.J."/>
            <person name="Banfield J.F."/>
        </authorList>
    </citation>
    <scope>NUCLEOTIDE SEQUENCE [LARGE SCALE GENOMIC DNA]</scope>
    <source>
        <strain evidence="2">S2_003_000_R2_14</strain>
    </source>
</reference>
<comment type="caution">
    <text evidence="2">The sequence shown here is derived from an EMBL/GenBank/DDBJ whole genome shotgun (WGS) entry which is preliminary data.</text>
</comment>
<dbReference type="SUPFAM" id="SSF53474">
    <property type="entry name" value="alpha/beta-Hydrolases"/>
    <property type="match status" value="1"/>
</dbReference>
<dbReference type="InterPro" id="IPR050228">
    <property type="entry name" value="Carboxylesterase_BioH"/>
</dbReference>
<proteinExistence type="predicted"/>
<dbReference type="InterPro" id="IPR000073">
    <property type="entry name" value="AB_hydrolase_1"/>
</dbReference>
<sequence length="259" mass="28696">MLGFFLRLSAMSVLCIHSTGTGPFIWDFLETKDEKLAPPNIGYPPLEPLQRGVKVTVDDDVRHLLAQLPADGRFDVVAHSYGGTIALKALAALGPRVRSIFLIEPVLFGALLHEPAADPAAVKQVREFIDHPWFINGDEQGGTDAWLEVFIDYWNRPGSWARLGEFMKAHNQLMGWKMFNEVRSVFLNAGKVTDYPLPGVPVTLVMTERSPFAAREVIKALARHNPQAELVELMGTGHMVPLTHPQKVNEAFAAHLACL</sequence>
<protein>
    <recommendedName>
        <fullName evidence="1">AB hydrolase-1 domain-containing protein</fullName>
    </recommendedName>
</protein>
<gene>
    <name evidence="2" type="ORF">DI536_25025</name>
</gene>
<dbReference type="InterPro" id="IPR029058">
    <property type="entry name" value="AB_hydrolase_fold"/>
</dbReference>
<accession>A0A2W5T063</accession>
<feature type="domain" description="AB hydrolase-1" evidence="1">
    <location>
        <begin position="13"/>
        <end position="251"/>
    </location>
</feature>
<dbReference type="EMBL" id="QFQP01000025">
    <property type="protein sequence ID" value="PZR08442.1"/>
    <property type="molecule type" value="Genomic_DNA"/>
</dbReference>
<evidence type="ECO:0000313" key="3">
    <source>
        <dbReference type="Proteomes" id="UP000249061"/>
    </source>
</evidence>
<dbReference type="Pfam" id="PF12697">
    <property type="entry name" value="Abhydrolase_6"/>
    <property type="match status" value="1"/>
</dbReference>
<dbReference type="AlphaFoldDB" id="A0A2W5T063"/>
<name>A0A2W5T063_9BACT</name>
<evidence type="ECO:0000313" key="2">
    <source>
        <dbReference type="EMBL" id="PZR08442.1"/>
    </source>
</evidence>
<dbReference type="PANTHER" id="PTHR43194">
    <property type="entry name" value="HYDROLASE ALPHA/BETA FOLD FAMILY"/>
    <property type="match status" value="1"/>
</dbReference>
<dbReference type="PANTHER" id="PTHR43194:SF2">
    <property type="entry name" value="PEROXISOMAL MEMBRANE PROTEIN LPX1"/>
    <property type="match status" value="1"/>
</dbReference>
<organism evidence="2 3">
    <name type="scientific">Archangium gephyra</name>
    <dbReference type="NCBI Taxonomy" id="48"/>
    <lineage>
        <taxon>Bacteria</taxon>
        <taxon>Pseudomonadati</taxon>
        <taxon>Myxococcota</taxon>
        <taxon>Myxococcia</taxon>
        <taxon>Myxococcales</taxon>
        <taxon>Cystobacterineae</taxon>
        <taxon>Archangiaceae</taxon>
        <taxon>Archangium</taxon>
    </lineage>
</organism>